<dbReference type="Pfam" id="PF03572">
    <property type="entry name" value="Peptidase_S41"/>
    <property type="match status" value="1"/>
</dbReference>
<feature type="signal peptide" evidence="1">
    <location>
        <begin position="1"/>
        <end position="18"/>
    </location>
</feature>
<dbReference type="Gene3D" id="3.30.750.44">
    <property type="match status" value="1"/>
</dbReference>
<organism evidence="3 4">
    <name type="scientific">Fibrella forsythiae</name>
    <dbReference type="NCBI Taxonomy" id="2817061"/>
    <lineage>
        <taxon>Bacteria</taxon>
        <taxon>Pseudomonadati</taxon>
        <taxon>Bacteroidota</taxon>
        <taxon>Cytophagia</taxon>
        <taxon>Cytophagales</taxon>
        <taxon>Spirosomataceae</taxon>
        <taxon>Fibrella</taxon>
    </lineage>
</organism>
<feature type="domain" description="Tail specific protease" evidence="2">
    <location>
        <begin position="235"/>
        <end position="442"/>
    </location>
</feature>
<dbReference type="InterPro" id="IPR005151">
    <property type="entry name" value="Tail-specific_protease"/>
</dbReference>
<keyword evidence="4" id="KW-1185">Reference proteome</keyword>
<evidence type="ECO:0000256" key="1">
    <source>
        <dbReference type="SAM" id="SignalP"/>
    </source>
</evidence>
<protein>
    <submittedName>
        <fullName evidence="3">Peptidase S41</fullName>
    </submittedName>
</protein>
<feature type="chain" id="PRO_5046071103" evidence="1">
    <location>
        <begin position="19"/>
        <end position="468"/>
    </location>
</feature>
<evidence type="ECO:0000259" key="2">
    <source>
        <dbReference type="Pfam" id="PF03572"/>
    </source>
</evidence>
<dbReference type="RefSeq" id="WP_207331668.1">
    <property type="nucleotide sequence ID" value="NZ_JAFMYW010000008.1"/>
</dbReference>
<name>A0ABS3JP04_9BACT</name>
<dbReference type="PANTHER" id="PTHR32060:SF30">
    <property type="entry name" value="CARBOXY-TERMINAL PROCESSING PROTEASE CTPA"/>
    <property type="match status" value="1"/>
</dbReference>
<dbReference type="SUPFAM" id="SSF52096">
    <property type="entry name" value="ClpP/crotonase"/>
    <property type="match status" value="1"/>
</dbReference>
<proteinExistence type="predicted"/>
<accession>A0ABS3JP04</accession>
<evidence type="ECO:0000313" key="3">
    <source>
        <dbReference type="EMBL" id="MBO0951724.1"/>
    </source>
</evidence>
<gene>
    <name evidence="3" type="ORF">J2I46_24280</name>
</gene>
<evidence type="ECO:0000313" key="4">
    <source>
        <dbReference type="Proteomes" id="UP000664628"/>
    </source>
</evidence>
<dbReference type="InterPro" id="IPR029045">
    <property type="entry name" value="ClpP/crotonase-like_dom_sf"/>
</dbReference>
<comment type="caution">
    <text evidence="3">The sequence shown here is derived from an EMBL/GenBank/DDBJ whole genome shotgun (WGS) entry which is preliminary data.</text>
</comment>
<dbReference type="EMBL" id="JAFMYW010000008">
    <property type="protein sequence ID" value="MBO0951724.1"/>
    <property type="molecule type" value="Genomic_DNA"/>
</dbReference>
<reference evidence="3 4" key="1">
    <citation type="submission" date="2021-03" db="EMBL/GenBank/DDBJ databases">
        <title>Fibrella sp. HMF5405 genome sequencing and assembly.</title>
        <authorList>
            <person name="Kang H."/>
            <person name="Kim H."/>
            <person name="Bae S."/>
            <person name="Joh K."/>
        </authorList>
    </citation>
    <scope>NUCLEOTIDE SEQUENCE [LARGE SCALE GENOMIC DNA]</scope>
    <source>
        <strain evidence="3 4">HMF5405</strain>
    </source>
</reference>
<dbReference type="PANTHER" id="PTHR32060">
    <property type="entry name" value="TAIL-SPECIFIC PROTEASE"/>
    <property type="match status" value="1"/>
</dbReference>
<sequence>MKALLVSLCLLFPVLLRAQVVRSATITDTEKLYGLSTFWSEAKYNFAYFDKAKINWDSAYRAYIPQVLATKNDFEYYRTLERFCALLKDGHTNINGPWSLYQFSTYVPFRWTIIDQKPYVSRVLKGLSDSVPVGSELLTVNGQPIRQYLEQQVFPYVSASAEHEKWNSAMFRLWSATADTTTIYPMTLRTPAGKVIAYNSRLFSQRERNGSAWINGDGSGVAQSKLSSLTMLPGDIARVELNSFGNEKIVDEFKAMLPQLRMAKGIILDIRQNGGGNTGNGAAILYYFTEQKELLGSAWRTREHRAAYKAWGTYALKEAVDSARLKTDEWYVRSAKTAQGDFWYKADVNTFENDATGPKLLVPTVILAGNSTGSAAEDMLILVKQLKTRKIPIIGAPSTGSTGQPLPFDMPGGGSARICTKRDTYADGSDFVGIGVLPDIEVKPTVADVISGKDIVLERAVTYLQGRK</sequence>
<dbReference type="Proteomes" id="UP000664628">
    <property type="component" value="Unassembled WGS sequence"/>
</dbReference>
<keyword evidence="1" id="KW-0732">Signal</keyword>
<dbReference type="Gene3D" id="3.90.226.10">
    <property type="entry name" value="2-enoyl-CoA Hydratase, Chain A, domain 1"/>
    <property type="match status" value="1"/>
</dbReference>